<dbReference type="AlphaFoldDB" id="A0A561DVL6"/>
<proteinExistence type="predicted"/>
<dbReference type="Proteomes" id="UP000318297">
    <property type="component" value="Unassembled WGS sequence"/>
</dbReference>
<dbReference type="EMBL" id="VIVQ01000005">
    <property type="protein sequence ID" value="TWE07406.1"/>
    <property type="molecule type" value="Genomic_DNA"/>
</dbReference>
<evidence type="ECO:0000313" key="2">
    <source>
        <dbReference type="Proteomes" id="UP000318297"/>
    </source>
</evidence>
<protein>
    <submittedName>
        <fullName evidence="1">Uncharacterized protein</fullName>
    </submittedName>
</protein>
<name>A0A561DVL6_9MICO</name>
<evidence type="ECO:0000313" key="1">
    <source>
        <dbReference type="EMBL" id="TWE07406.1"/>
    </source>
</evidence>
<comment type="caution">
    <text evidence="1">The sequence shown here is derived from an EMBL/GenBank/DDBJ whole genome shotgun (WGS) entry which is preliminary data.</text>
</comment>
<reference evidence="1 2" key="1">
    <citation type="submission" date="2019-06" db="EMBL/GenBank/DDBJ databases">
        <title>Sequencing the genomes of 1000 actinobacteria strains.</title>
        <authorList>
            <person name="Klenk H.-P."/>
        </authorList>
    </citation>
    <scope>NUCLEOTIDE SEQUENCE [LARGE SCALE GENOMIC DNA]</scope>
    <source>
        <strain evidence="1 2">DSM 19560</strain>
    </source>
</reference>
<gene>
    <name evidence="1" type="ORF">BKA23_3420</name>
</gene>
<keyword evidence="2" id="KW-1185">Reference proteome</keyword>
<organism evidence="1 2">
    <name type="scientific">Rudaeicoccus suwonensis</name>
    <dbReference type="NCBI Taxonomy" id="657409"/>
    <lineage>
        <taxon>Bacteria</taxon>
        <taxon>Bacillati</taxon>
        <taxon>Actinomycetota</taxon>
        <taxon>Actinomycetes</taxon>
        <taxon>Micrococcales</taxon>
        <taxon>Dermacoccaceae</taxon>
        <taxon>Rudaeicoccus</taxon>
    </lineage>
</organism>
<sequence>MQRRMVTAGDRIEITTGLKAGWPIRAITAHQPFLDAIADEINKLPLERLGWLTSCKNTNTSSLASRSLLLPRLDTAKPPASLRHVEFAVPIIRTCC</sequence>
<accession>A0A561DVL6</accession>